<evidence type="ECO:0000313" key="1">
    <source>
        <dbReference type="EnsemblPlants" id="KQL26201"/>
    </source>
</evidence>
<dbReference type="InParanoid" id="K4A4I9"/>
<dbReference type="EMBL" id="AGNK02001287">
    <property type="status" value="NOT_ANNOTATED_CDS"/>
    <property type="molecule type" value="Genomic_DNA"/>
</dbReference>
<reference evidence="1" key="2">
    <citation type="submission" date="2018-08" db="UniProtKB">
        <authorList>
            <consortium name="EnsemblPlants"/>
        </authorList>
    </citation>
    <scope>IDENTIFICATION</scope>
    <source>
        <strain evidence="1">Yugu1</strain>
    </source>
</reference>
<evidence type="ECO:0000313" key="2">
    <source>
        <dbReference type="Proteomes" id="UP000004995"/>
    </source>
</evidence>
<reference evidence="2" key="1">
    <citation type="journal article" date="2012" name="Nat. Biotechnol.">
        <title>Reference genome sequence of the model plant Setaria.</title>
        <authorList>
            <person name="Bennetzen J.L."/>
            <person name="Schmutz J."/>
            <person name="Wang H."/>
            <person name="Percifield R."/>
            <person name="Hawkins J."/>
            <person name="Pontaroli A.C."/>
            <person name="Estep M."/>
            <person name="Feng L."/>
            <person name="Vaughn J.N."/>
            <person name="Grimwood J."/>
            <person name="Jenkins J."/>
            <person name="Barry K."/>
            <person name="Lindquist E."/>
            <person name="Hellsten U."/>
            <person name="Deshpande S."/>
            <person name="Wang X."/>
            <person name="Wu X."/>
            <person name="Mitros T."/>
            <person name="Triplett J."/>
            <person name="Yang X."/>
            <person name="Ye C.Y."/>
            <person name="Mauro-Herrera M."/>
            <person name="Wang L."/>
            <person name="Li P."/>
            <person name="Sharma M."/>
            <person name="Sharma R."/>
            <person name="Ronald P.C."/>
            <person name="Panaud O."/>
            <person name="Kellogg E.A."/>
            <person name="Brutnell T.P."/>
            <person name="Doust A.N."/>
            <person name="Tuskan G.A."/>
            <person name="Rokhsar D."/>
            <person name="Devos K.M."/>
        </authorList>
    </citation>
    <scope>NUCLEOTIDE SEQUENCE [LARGE SCALE GENOMIC DNA]</scope>
    <source>
        <strain evidence="2">cv. Yugu1</strain>
    </source>
</reference>
<dbReference type="HOGENOM" id="CLU_3360564_0_0_1"/>
<keyword evidence="2" id="KW-1185">Reference proteome</keyword>
<dbReference type="Gramene" id="KQL26201">
    <property type="protein sequence ID" value="KQL26201"/>
    <property type="gene ID" value="SETIT_033793mg"/>
</dbReference>
<accession>K4A4I9</accession>
<sequence length="36" mass="4469">MYLVRTNCTCMRHKLLPQFHNKYNSCLEKTRFKKVH</sequence>
<dbReference type="EnsemblPlants" id="KQL26201">
    <property type="protein sequence ID" value="KQL26201"/>
    <property type="gene ID" value="SETIT_033793mg"/>
</dbReference>
<protein>
    <submittedName>
        <fullName evidence="1">Uncharacterized protein</fullName>
    </submittedName>
</protein>
<name>K4A4I9_SETIT</name>
<dbReference type="AlphaFoldDB" id="K4A4I9"/>
<proteinExistence type="predicted"/>
<dbReference type="Proteomes" id="UP000004995">
    <property type="component" value="Unassembled WGS sequence"/>
</dbReference>
<organism evidence="1 2">
    <name type="scientific">Setaria italica</name>
    <name type="common">Foxtail millet</name>
    <name type="synonym">Panicum italicum</name>
    <dbReference type="NCBI Taxonomy" id="4555"/>
    <lineage>
        <taxon>Eukaryota</taxon>
        <taxon>Viridiplantae</taxon>
        <taxon>Streptophyta</taxon>
        <taxon>Embryophyta</taxon>
        <taxon>Tracheophyta</taxon>
        <taxon>Spermatophyta</taxon>
        <taxon>Magnoliopsida</taxon>
        <taxon>Liliopsida</taxon>
        <taxon>Poales</taxon>
        <taxon>Poaceae</taxon>
        <taxon>PACMAD clade</taxon>
        <taxon>Panicoideae</taxon>
        <taxon>Panicodae</taxon>
        <taxon>Paniceae</taxon>
        <taxon>Cenchrinae</taxon>
        <taxon>Setaria</taxon>
    </lineage>
</organism>